<dbReference type="EMBL" id="VSRR010035453">
    <property type="protein sequence ID" value="MPC72806.1"/>
    <property type="molecule type" value="Genomic_DNA"/>
</dbReference>
<evidence type="ECO:0000313" key="1">
    <source>
        <dbReference type="EMBL" id="MPC72806.1"/>
    </source>
</evidence>
<proteinExistence type="predicted"/>
<keyword evidence="2" id="KW-1185">Reference proteome</keyword>
<protein>
    <submittedName>
        <fullName evidence="1">Uncharacterized protein</fullName>
    </submittedName>
</protein>
<comment type="caution">
    <text evidence="1">The sequence shown here is derived from an EMBL/GenBank/DDBJ whole genome shotgun (WGS) entry which is preliminary data.</text>
</comment>
<organism evidence="1 2">
    <name type="scientific">Portunus trituberculatus</name>
    <name type="common">Swimming crab</name>
    <name type="synonym">Neptunus trituberculatus</name>
    <dbReference type="NCBI Taxonomy" id="210409"/>
    <lineage>
        <taxon>Eukaryota</taxon>
        <taxon>Metazoa</taxon>
        <taxon>Ecdysozoa</taxon>
        <taxon>Arthropoda</taxon>
        <taxon>Crustacea</taxon>
        <taxon>Multicrustacea</taxon>
        <taxon>Malacostraca</taxon>
        <taxon>Eumalacostraca</taxon>
        <taxon>Eucarida</taxon>
        <taxon>Decapoda</taxon>
        <taxon>Pleocyemata</taxon>
        <taxon>Brachyura</taxon>
        <taxon>Eubrachyura</taxon>
        <taxon>Portunoidea</taxon>
        <taxon>Portunidae</taxon>
        <taxon>Portuninae</taxon>
        <taxon>Portunus</taxon>
    </lineage>
</organism>
<accession>A0A5B7HSS9</accession>
<dbReference type="Proteomes" id="UP000324222">
    <property type="component" value="Unassembled WGS sequence"/>
</dbReference>
<name>A0A5B7HSS9_PORTR</name>
<evidence type="ECO:0000313" key="2">
    <source>
        <dbReference type="Proteomes" id="UP000324222"/>
    </source>
</evidence>
<dbReference type="AlphaFoldDB" id="A0A5B7HSS9"/>
<gene>
    <name evidence="1" type="ORF">E2C01_067120</name>
</gene>
<reference evidence="1 2" key="1">
    <citation type="submission" date="2019-05" db="EMBL/GenBank/DDBJ databases">
        <title>Another draft genome of Portunus trituberculatus and its Hox gene families provides insights of decapod evolution.</title>
        <authorList>
            <person name="Jeong J.-H."/>
            <person name="Song I."/>
            <person name="Kim S."/>
            <person name="Choi T."/>
            <person name="Kim D."/>
            <person name="Ryu S."/>
            <person name="Kim W."/>
        </authorList>
    </citation>
    <scope>NUCLEOTIDE SEQUENCE [LARGE SCALE GENOMIC DNA]</scope>
    <source>
        <tissue evidence="1">Muscle</tissue>
    </source>
</reference>
<sequence length="93" mass="10090">MKGGGGVVDKVVSVGSGRRPRVGWNPTTYRFETNAICRVVLSYLHVTILPRFLVATPKMRLGGDMGPNMDTTINKIACATDGRKMNSASNKYS</sequence>